<name>A0A1I5U790_9GAMM</name>
<gene>
    <name evidence="3" type="ORF">SAMN03084138_03505</name>
</gene>
<sequence>MTQVTLPEYSTITATLSSDSLAVTPAEMHGLLSGMLCGGLDPALGNWAPMLYDYTNDGQGWPIQSKGLAATCVQQASEQLTGEDLDFELLLPADSQNLLDRGDALTEWVSAFIAGIGVVGVTSGALSEDGKEVLADLAEIAQLGIDEDGDMEEQALLFEQVIEHVRVCAMTLHAELGLKPSNDEDSKPTLH</sequence>
<dbReference type="SUPFAM" id="SSF101327">
    <property type="entry name" value="YgfB-like"/>
    <property type="match status" value="1"/>
</dbReference>
<comment type="similarity">
    <text evidence="1 2">Belongs to the UPF0149 family.</text>
</comment>
<dbReference type="GeneID" id="35874277"/>
<protein>
    <recommendedName>
        <fullName evidence="2">UPF0149 protein SAMN03084138_03505</fullName>
    </recommendedName>
</protein>
<dbReference type="PANTHER" id="PTHR37528:SF1">
    <property type="entry name" value="UPF0149 PROTEIN YGFB"/>
    <property type="match status" value="1"/>
</dbReference>
<accession>A0A1I5U790</accession>
<dbReference type="NCBIfam" id="NF002477">
    <property type="entry name" value="PRK01736.1"/>
    <property type="match status" value="1"/>
</dbReference>
<dbReference type="InterPro" id="IPR011978">
    <property type="entry name" value="YgfB-like"/>
</dbReference>
<dbReference type="AlphaFoldDB" id="A0A1I5U790"/>
<dbReference type="HAMAP" id="MF_00346">
    <property type="entry name" value="UPF0149"/>
    <property type="match status" value="1"/>
</dbReference>
<evidence type="ECO:0000313" key="4">
    <source>
        <dbReference type="Proteomes" id="UP000182692"/>
    </source>
</evidence>
<dbReference type="EMBL" id="FOWR01000029">
    <property type="protein sequence ID" value="SFP91125.1"/>
    <property type="molecule type" value="Genomic_DNA"/>
</dbReference>
<dbReference type="OrthoDB" id="9783391at2"/>
<evidence type="ECO:0000256" key="2">
    <source>
        <dbReference type="HAMAP-Rule" id="MF_00346"/>
    </source>
</evidence>
<organism evidence="3 4">
    <name type="scientific">Enterovibrio norvegicus DSM 15893</name>
    <dbReference type="NCBI Taxonomy" id="1121869"/>
    <lineage>
        <taxon>Bacteria</taxon>
        <taxon>Pseudomonadati</taxon>
        <taxon>Pseudomonadota</taxon>
        <taxon>Gammaproteobacteria</taxon>
        <taxon>Vibrionales</taxon>
        <taxon>Vibrionaceae</taxon>
        <taxon>Enterovibrio</taxon>
    </lineage>
</organism>
<dbReference type="RefSeq" id="WP_017011836.1">
    <property type="nucleotide sequence ID" value="NZ_FOWR01000029.1"/>
</dbReference>
<dbReference type="Pfam" id="PF03695">
    <property type="entry name" value="UPF0149"/>
    <property type="match status" value="1"/>
</dbReference>
<evidence type="ECO:0000256" key="1">
    <source>
        <dbReference type="ARBA" id="ARBA00038308"/>
    </source>
</evidence>
<dbReference type="Proteomes" id="UP000182692">
    <property type="component" value="Unassembled WGS sequence"/>
</dbReference>
<dbReference type="GO" id="GO:0005829">
    <property type="term" value="C:cytosol"/>
    <property type="evidence" value="ECO:0007669"/>
    <property type="project" value="TreeGrafter"/>
</dbReference>
<dbReference type="Gene3D" id="1.20.120.740">
    <property type="entry name" value="YgfB uncharacterised protein family UPF0149, PF03695"/>
    <property type="match status" value="1"/>
</dbReference>
<proteinExistence type="inferred from homology"/>
<dbReference type="STRING" id="1121869.SAMN03084138_03505"/>
<dbReference type="InterPro" id="IPR036255">
    <property type="entry name" value="YgfB-like_sf"/>
</dbReference>
<reference evidence="3 4" key="1">
    <citation type="submission" date="2016-10" db="EMBL/GenBank/DDBJ databases">
        <authorList>
            <person name="de Groot N.N."/>
        </authorList>
    </citation>
    <scope>NUCLEOTIDE SEQUENCE [LARGE SCALE GENOMIC DNA]</scope>
    <source>
        <strain evidence="3 4">DSM 15893</strain>
    </source>
</reference>
<evidence type="ECO:0000313" key="3">
    <source>
        <dbReference type="EMBL" id="SFP91125.1"/>
    </source>
</evidence>
<dbReference type="PANTHER" id="PTHR37528">
    <property type="entry name" value="UPF0149 PROTEIN YGFB"/>
    <property type="match status" value="1"/>
</dbReference>